<keyword evidence="8" id="KW-0472">Membrane</keyword>
<evidence type="ECO:0000256" key="6">
    <source>
        <dbReference type="ARBA" id="ARBA00023088"/>
    </source>
</evidence>
<dbReference type="Gene3D" id="3.10.20.320">
    <property type="entry name" value="Putative peptidoglycan bound protein (lpxtg motif)"/>
    <property type="match status" value="6"/>
</dbReference>
<dbReference type="Gene3D" id="3.80.10.10">
    <property type="entry name" value="Ribonuclease Inhibitor"/>
    <property type="match status" value="1"/>
</dbReference>
<keyword evidence="4" id="KW-0732">Signal</keyword>
<evidence type="ECO:0000256" key="2">
    <source>
        <dbReference type="ARBA" id="ARBA00022525"/>
    </source>
</evidence>
<dbReference type="InterPro" id="IPR009459">
    <property type="entry name" value="MucBP_dom"/>
</dbReference>
<dbReference type="Pfam" id="PF12799">
    <property type="entry name" value="LRR_4"/>
    <property type="match status" value="1"/>
</dbReference>
<keyword evidence="8" id="KW-0812">Transmembrane</keyword>
<dbReference type="SUPFAM" id="SSF52058">
    <property type="entry name" value="L domain-like"/>
    <property type="match status" value="1"/>
</dbReference>
<keyword evidence="6" id="KW-0572">Peptidoglycan-anchor</keyword>
<organism evidence="10 11">
    <name type="scientific">Lactiplantibacillus plajomi</name>
    <dbReference type="NCBI Taxonomy" id="1457217"/>
    <lineage>
        <taxon>Bacteria</taxon>
        <taxon>Bacillati</taxon>
        <taxon>Bacillota</taxon>
        <taxon>Bacilli</taxon>
        <taxon>Lactobacillales</taxon>
        <taxon>Lactobacillaceae</taxon>
        <taxon>Lactiplantibacillus</taxon>
    </lineage>
</organism>
<comment type="caution">
    <text evidence="10">The sequence shown here is derived from an EMBL/GenBank/DDBJ whole genome shotgun (WGS) entry which is preliminary data.</text>
</comment>
<dbReference type="InterPro" id="IPR001611">
    <property type="entry name" value="Leu-rich_rpt"/>
</dbReference>
<feature type="compositionally biased region" description="Polar residues" evidence="7">
    <location>
        <begin position="629"/>
        <end position="639"/>
    </location>
</feature>
<dbReference type="InterPro" id="IPR032675">
    <property type="entry name" value="LRR_dom_sf"/>
</dbReference>
<gene>
    <name evidence="10" type="ORF">ACFFGS_10085</name>
</gene>
<protein>
    <submittedName>
        <fullName evidence="10">MucBP domain-containing protein</fullName>
    </submittedName>
</protein>
<dbReference type="InterPro" id="IPR025875">
    <property type="entry name" value="Leu-rich_rpt_4"/>
</dbReference>
<keyword evidence="5" id="KW-0677">Repeat</keyword>
<evidence type="ECO:0000256" key="5">
    <source>
        <dbReference type="ARBA" id="ARBA00022737"/>
    </source>
</evidence>
<dbReference type="PROSITE" id="PS50847">
    <property type="entry name" value="GRAM_POS_ANCHORING"/>
    <property type="match status" value="1"/>
</dbReference>
<dbReference type="PROSITE" id="PS51450">
    <property type="entry name" value="LRR"/>
    <property type="match status" value="1"/>
</dbReference>
<feature type="region of interest" description="Disordered" evidence="7">
    <location>
        <begin position="598"/>
        <end position="643"/>
    </location>
</feature>
<evidence type="ECO:0000256" key="8">
    <source>
        <dbReference type="SAM" id="Phobius"/>
    </source>
</evidence>
<accession>A0ABV6K4Q8</accession>
<feature type="domain" description="Gram-positive cocci surface proteins LPxTG" evidence="9">
    <location>
        <begin position="662"/>
        <end position="697"/>
    </location>
</feature>
<dbReference type="Proteomes" id="UP001589855">
    <property type="component" value="Unassembled WGS sequence"/>
</dbReference>
<sequence>MYTFYSRPKLNIQNNRISDLSPLANLTNLKALHASFNHISDFRPLQGITGLTISYGNQVIIRDKPVYVDRNNNQATLESNIYLVDGTEVKLEPNVRVGEPVWFNSNSFAYGYRWYFNGATGGDYGSNGSLIYTGLKEQEPGITGEFNNTTVVPMDNKYFLTGSYTESGIINFAVIQPYILTETAGPITVKYQDENGKELHADTTLTGMIDENYTAEPLDIENYELVTTPDNASGTFTADGQTVTFVYRRMDAGNLTFKYQDQNGDPLAPDKTVSGQGQLGESFDEAAPTIDNYKTPANASGTFTKDGQTFIFVYLRQDAADVTIKHQDEAGNQLADDRVLNGHGQLGNDIGDWREDIPNYELVRVDGAKTFGASAETVTYVYRRKDAGDVTIKYQDENGNPLADDRQLAGKGQLGLEIPDQQQDIAGYQFVTIKKQAVGTFTEDAQTIIYVYRRTAGEAVTVKYQDVNGKQLHADTTLSGAIGESYTSQPLAITGYRLKTVIGQPSGTFGEQAQTITYVYEADLPVTPVENGKVTVQYVTRDGKVLKTSTLTGKVGNAYTTSALDFNGYQLVTTPDNANGTFTNGALTVTYVYQAVTTGGGETPTDPDKPDKPQPETPAPDKVDPQPETPQQPAGNGQTDPIKAGSAFTQLQNQPAKAGTALPQTNEAQSARTGLLGLALAGLTTAFGWLTFRKRRS</sequence>
<dbReference type="EMBL" id="JBHLUK010000072">
    <property type="protein sequence ID" value="MFC0424468.1"/>
    <property type="molecule type" value="Genomic_DNA"/>
</dbReference>
<evidence type="ECO:0000256" key="1">
    <source>
        <dbReference type="ARBA" id="ARBA00022512"/>
    </source>
</evidence>
<dbReference type="InterPro" id="IPR019931">
    <property type="entry name" value="LPXTG_anchor"/>
</dbReference>
<keyword evidence="11" id="KW-1185">Reference proteome</keyword>
<keyword evidence="3" id="KW-0433">Leucine-rich repeat</keyword>
<keyword evidence="2" id="KW-0964">Secreted</keyword>
<evidence type="ECO:0000256" key="7">
    <source>
        <dbReference type="SAM" id="MobiDB-lite"/>
    </source>
</evidence>
<keyword evidence="1" id="KW-0134">Cell wall</keyword>
<evidence type="ECO:0000313" key="11">
    <source>
        <dbReference type="Proteomes" id="UP001589855"/>
    </source>
</evidence>
<feature type="transmembrane region" description="Helical" evidence="8">
    <location>
        <begin position="674"/>
        <end position="692"/>
    </location>
</feature>
<keyword evidence="8" id="KW-1133">Transmembrane helix</keyword>
<proteinExistence type="predicted"/>
<evidence type="ECO:0000256" key="3">
    <source>
        <dbReference type="ARBA" id="ARBA00022614"/>
    </source>
</evidence>
<dbReference type="RefSeq" id="WP_345368347.1">
    <property type="nucleotide sequence ID" value="NZ_BAABRM010000009.1"/>
</dbReference>
<feature type="compositionally biased region" description="Basic and acidic residues" evidence="7">
    <location>
        <begin position="606"/>
        <end position="625"/>
    </location>
</feature>
<dbReference type="Pfam" id="PF06458">
    <property type="entry name" value="MucBP"/>
    <property type="match status" value="6"/>
</dbReference>
<evidence type="ECO:0000259" key="9">
    <source>
        <dbReference type="PROSITE" id="PS50847"/>
    </source>
</evidence>
<reference evidence="10 11" key="1">
    <citation type="submission" date="2024-09" db="EMBL/GenBank/DDBJ databases">
        <authorList>
            <person name="Sun Q."/>
            <person name="Mori K."/>
        </authorList>
    </citation>
    <scope>NUCLEOTIDE SEQUENCE [LARGE SCALE GENOMIC DNA]</scope>
    <source>
        <strain evidence="10 11">TBRC 4575</strain>
    </source>
</reference>
<evidence type="ECO:0000256" key="4">
    <source>
        <dbReference type="ARBA" id="ARBA00022729"/>
    </source>
</evidence>
<evidence type="ECO:0000313" key="10">
    <source>
        <dbReference type="EMBL" id="MFC0424468.1"/>
    </source>
</evidence>
<name>A0ABV6K4Q8_9LACO</name>